<feature type="transmembrane region" description="Helical" evidence="1">
    <location>
        <begin position="573"/>
        <end position="593"/>
    </location>
</feature>
<feature type="transmembrane region" description="Helical" evidence="1">
    <location>
        <begin position="530"/>
        <end position="552"/>
    </location>
</feature>
<feature type="transmembrane region" description="Helical" evidence="1">
    <location>
        <begin position="279"/>
        <end position="296"/>
    </location>
</feature>
<dbReference type="Proteomes" id="UP000573001">
    <property type="component" value="Unassembled WGS sequence"/>
</dbReference>
<evidence type="ECO:0008006" key="4">
    <source>
        <dbReference type="Google" id="ProtNLM"/>
    </source>
</evidence>
<comment type="caution">
    <text evidence="2">The sequence shown here is derived from an EMBL/GenBank/DDBJ whole genome shotgun (WGS) entry which is preliminary data.</text>
</comment>
<feature type="transmembrane region" description="Helical" evidence="1">
    <location>
        <begin position="605"/>
        <end position="626"/>
    </location>
</feature>
<dbReference type="RefSeq" id="WP_175350677.1">
    <property type="nucleotide sequence ID" value="NZ_BAAAWQ010000001.1"/>
</dbReference>
<gene>
    <name evidence="2" type="ORF">HP507_04630</name>
</gene>
<evidence type="ECO:0000256" key="1">
    <source>
        <dbReference type="SAM" id="Phobius"/>
    </source>
</evidence>
<keyword evidence="1" id="KW-1133">Transmembrane helix</keyword>
<keyword evidence="1" id="KW-0472">Membrane</keyword>
<keyword evidence="3" id="KW-1185">Reference proteome</keyword>
<protein>
    <recommendedName>
        <fullName evidence="4">DUF1430 domain-containing protein</fullName>
    </recommendedName>
</protein>
<sequence>MFAAATVVAVAAALLAASALVVSIVGTLESLGLLAGRTSVEFTDLPYGLTTAQQVQKLSSIAADADVALSMLVPDRDGRAGAWTAYTLRGEPAMPVFAGHLDVRPVLDGADLDLRTTFAIGGSEHGVAAFLDGLRDAGYEFAGLNPTWYEPLLVAVERPTTLAALVATALGVVVALVAESIKRSARQVLRRTVGWSRLRLVAHEAREIGSLVGAIALVLLIAVVCLLWLRQADVPTWSVTVPMALAALGATSLGIVVAHVLCSLWWARDAVGGTATSSLRPVVMTTAVALLVLTVVDFRAAVDGREASDALESTLVAEASRGNDVVLGTNFTAFEQDVAFGELALEALRRGEASMAQSSFVDQFTVVGEASTALEPFADEVADAAPGGEPVLLVPEVLEPRLEAVRAAATSTLADGWEVDEASPPDGLDVVARSVPSTASIVEAIADWTSAAPSDASSWPEVPVLVVRDPAQIAPNRLGTAVANGEVRFSDRSALERSLADRDLSASVLQIRRVGAVVEGKLGALRAERLIAEILAVATGLVLVFAVAALISDHRARNRRSARLRFLVGRHPAVAHRTFVAGGLAMTFAVVAATELVLGTSLSGALTSAAVAGSAVAAVLISLLALTGRRERNIR</sequence>
<evidence type="ECO:0000313" key="3">
    <source>
        <dbReference type="Proteomes" id="UP000573001"/>
    </source>
</evidence>
<feature type="transmembrane region" description="Helical" evidence="1">
    <location>
        <begin position="208"/>
        <end position="229"/>
    </location>
</feature>
<evidence type="ECO:0000313" key="2">
    <source>
        <dbReference type="EMBL" id="NUU13121.1"/>
    </source>
</evidence>
<name>A0ABX2MBR8_9MICO</name>
<organism evidence="2 3">
    <name type="scientific">Curtobacterium pusillum</name>
    <dbReference type="NCBI Taxonomy" id="69373"/>
    <lineage>
        <taxon>Bacteria</taxon>
        <taxon>Bacillati</taxon>
        <taxon>Actinomycetota</taxon>
        <taxon>Actinomycetes</taxon>
        <taxon>Micrococcales</taxon>
        <taxon>Microbacteriaceae</taxon>
        <taxon>Curtobacterium</taxon>
    </lineage>
</organism>
<feature type="transmembrane region" description="Helical" evidence="1">
    <location>
        <begin position="162"/>
        <end position="181"/>
    </location>
</feature>
<reference evidence="2 3" key="1">
    <citation type="submission" date="2020-05" db="EMBL/GenBank/DDBJ databases">
        <title>Genome Sequencing of Type Strains.</title>
        <authorList>
            <person name="Lemaire J.F."/>
            <person name="Inderbitzin P."/>
            <person name="Gregorio O.A."/>
            <person name="Collins S.B."/>
            <person name="Wespe N."/>
            <person name="Knight-Connoni V."/>
        </authorList>
    </citation>
    <scope>NUCLEOTIDE SEQUENCE [LARGE SCALE GENOMIC DNA]</scope>
    <source>
        <strain evidence="2 3">ATCC 19096</strain>
    </source>
</reference>
<proteinExistence type="predicted"/>
<accession>A0ABX2MBR8</accession>
<dbReference type="EMBL" id="JABMCE010000060">
    <property type="protein sequence ID" value="NUU13121.1"/>
    <property type="molecule type" value="Genomic_DNA"/>
</dbReference>
<feature type="transmembrane region" description="Helical" evidence="1">
    <location>
        <begin position="241"/>
        <end position="267"/>
    </location>
</feature>
<keyword evidence="1" id="KW-0812">Transmembrane</keyword>